<dbReference type="SUPFAM" id="SSF53098">
    <property type="entry name" value="Ribonuclease H-like"/>
    <property type="match status" value="1"/>
</dbReference>
<dbReference type="Proteomes" id="UP000198211">
    <property type="component" value="Unassembled WGS sequence"/>
</dbReference>
<accession>A0A225VID4</accession>
<name>A0A225VID4_9STRA</name>
<evidence type="ECO:0000313" key="2">
    <source>
        <dbReference type="Proteomes" id="UP000198211"/>
    </source>
</evidence>
<dbReference type="AlphaFoldDB" id="A0A225VID4"/>
<organism evidence="1 2">
    <name type="scientific">Phytophthora megakarya</name>
    <dbReference type="NCBI Taxonomy" id="4795"/>
    <lineage>
        <taxon>Eukaryota</taxon>
        <taxon>Sar</taxon>
        <taxon>Stramenopiles</taxon>
        <taxon>Oomycota</taxon>
        <taxon>Peronosporomycetes</taxon>
        <taxon>Peronosporales</taxon>
        <taxon>Peronosporaceae</taxon>
        <taxon>Phytophthora</taxon>
    </lineage>
</organism>
<reference evidence="2" key="1">
    <citation type="submission" date="2017-03" db="EMBL/GenBank/DDBJ databases">
        <title>Phytopthora megakarya and P. palmivora, two closely related causual agents of cacao black pod achieved similar genome size and gene model numbers by different mechanisms.</title>
        <authorList>
            <person name="Ali S."/>
            <person name="Shao J."/>
            <person name="Larry D.J."/>
            <person name="Kronmiller B."/>
            <person name="Shen D."/>
            <person name="Strem M.D."/>
            <person name="Melnick R.L."/>
            <person name="Guiltinan M.J."/>
            <person name="Tyler B.M."/>
            <person name="Meinhardt L.W."/>
            <person name="Bailey B.A."/>
        </authorList>
    </citation>
    <scope>NUCLEOTIDE SEQUENCE [LARGE SCALE GENOMIC DNA]</scope>
    <source>
        <strain evidence="2">zdho120</strain>
    </source>
</reference>
<evidence type="ECO:0000313" key="1">
    <source>
        <dbReference type="EMBL" id="OWZ04864.1"/>
    </source>
</evidence>
<gene>
    <name evidence="1" type="ORF">PHMEG_00023159</name>
</gene>
<dbReference type="GO" id="GO:0003676">
    <property type="term" value="F:nucleic acid binding"/>
    <property type="evidence" value="ECO:0007669"/>
    <property type="project" value="InterPro"/>
</dbReference>
<sequence length="76" mass="8670">MVESVTSTNSRVFYLGRGYRPWRNGLMQKMPIQELSGPFSLLVVDAVGPLVTTPRGNKFILVFADYFTRWVNAFLI</sequence>
<dbReference type="InterPro" id="IPR012337">
    <property type="entry name" value="RNaseH-like_sf"/>
</dbReference>
<dbReference type="InterPro" id="IPR036397">
    <property type="entry name" value="RNaseH_sf"/>
</dbReference>
<dbReference type="Gene3D" id="3.30.420.10">
    <property type="entry name" value="Ribonuclease H-like superfamily/Ribonuclease H"/>
    <property type="match status" value="1"/>
</dbReference>
<protein>
    <submittedName>
        <fullName evidence="1">Gag-pol Polyprotein</fullName>
    </submittedName>
</protein>
<proteinExistence type="predicted"/>
<comment type="caution">
    <text evidence="1">The sequence shown here is derived from an EMBL/GenBank/DDBJ whole genome shotgun (WGS) entry which is preliminary data.</text>
</comment>
<keyword evidence="2" id="KW-1185">Reference proteome</keyword>
<dbReference type="OrthoDB" id="124182at2759"/>
<dbReference type="EMBL" id="NBNE01004733">
    <property type="protein sequence ID" value="OWZ04864.1"/>
    <property type="molecule type" value="Genomic_DNA"/>
</dbReference>